<dbReference type="PANTHER" id="PTHR11727:SF7">
    <property type="entry name" value="DIMETHYLADENOSINE TRANSFERASE-RELATED"/>
    <property type="match status" value="1"/>
</dbReference>
<name>A0A3E3EG70_9FIRM</name>
<dbReference type="PANTHER" id="PTHR11727">
    <property type="entry name" value="DIMETHYLADENOSINE TRANSFERASE"/>
    <property type="match status" value="1"/>
</dbReference>
<dbReference type="EMBL" id="QUSL01000003">
    <property type="protein sequence ID" value="RGD86759.1"/>
    <property type="molecule type" value="Genomic_DNA"/>
</dbReference>
<reference evidence="11" key="2">
    <citation type="submission" date="2023-01" db="EMBL/GenBank/DDBJ databases">
        <title>Human gut microbiome strain richness.</title>
        <authorList>
            <person name="Chen-Liaw A."/>
        </authorList>
    </citation>
    <scope>NUCLEOTIDE SEQUENCE</scope>
    <source>
        <strain evidence="11">1001217st2_G6_1001217B_191108</strain>
    </source>
</reference>
<evidence type="ECO:0000256" key="1">
    <source>
        <dbReference type="ARBA" id="ARBA00016505"/>
    </source>
</evidence>
<keyword evidence="2" id="KW-0963">Cytoplasm</keyword>
<evidence type="ECO:0000256" key="4">
    <source>
        <dbReference type="ARBA" id="ARBA00022603"/>
    </source>
</evidence>
<dbReference type="AlphaFoldDB" id="A0A3E3EG70"/>
<dbReference type="PROSITE" id="PS51689">
    <property type="entry name" value="SAM_RNA_A_N6_MT"/>
    <property type="match status" value="1"/>
</dbReference>
<evidence type="ECO:0000256" key="9">
    <source>
        <dbReference type="PROSITE-ProRule" id="PRU01026"/>
    </source>
</evidence>
<keyword evidence="4 9" id="KW-0489">Methyltransferase</keyword>
<dbReference type="SMART" id="SM00650">
    <property type="entry name" value="rADc"/>
    <property type="match status" value="1"/>
</dbReference>
<dbReference type="PROSITE" id="PS01131">
    <property type="entry name" value="RRNA_A_DIMETH"/>
    <property type="match status" value="1"/>
</dbReference>
<feature type="binding site" evidence="9">
    <location>
        <position position="125"/>
    </location>
    <ligand>
        <name>S-adenosyl-L-methionine</name>
        <dbReference type="ChEBI" id="CHEBI:59789"/>
    </ligand>
</feature>
<dbReference type="GO" id="GO:0000179">
    <property type="term" value="F:rRNA (adenine-N6,N6-)-dimethyltransferase activity"/>
    <property type="evidence" value="ECO:0007669"/>
    <property type="project" value="UniProtKB-UniRule"/>
</dbReference>
<dbReference type="Pfam" id="PF00398">
    <property type="entry name" value="RrnaAD"/>
    <property type="match status" value="1"/>
</dbReference>
<keyword evidence="3" id="KW-0698">rRNA processing</keyword>
<feature type="binding site" evidence="9">
    <location>
        <position position="55"/>
    </location>
    <ligand>
        <name>S-adenosyl-L-methionine</name>
        <dbReference type="ChEBI" id="CHEBI:59789"/>
    </ligand>
</feature>
<dbReference type="CDD" id="cd02440">
    <property type="entry name" value="AdoMet_MTases"/>
    <property type="match status" value="1"/>
</dbReference>
<evidence type="ECO:0000256" key="6">
    <source>
        <dbReference type="ARBA" id="ARBA00022691"/>
    </source>
</evidence>
<dbReference type="InterPro" id="IPR020598">
    <property type="entry name" value="rRNA_Ade_methylase_Trfase_N"/>
</dbReference>
<dbReference type="RefSeq" id="WP_003535184.1">
    <property type="nucleotide sequence ID" value="NZ_AP031443.1"/>
</dbReference>
<dbReference type="GO" id="GO:0005829">
    <property type="term" value="C:cytosol"/>
    <property type="evidence" value="ECO:0007669"/>
    <property type="project" value="TreeGrafter"/>
</dbReference>
<proteinExistence type="inferred from homology"/>
<feature type="binding site" evidence="9">
    <location>
        <position position="100"/>
    </location>
    <ligand>
        <name>S-adenosyl-L-methionine</name>
        <dbReference type="ChEBI" id="CHEBI:59789"/>
    </ligand>
</feature>
<feature type="binding site" evidence="9">
    <location>
        <position position="28"/>
    </location>
    <ligand>
        <name>S-adenosyl-L-methionine</name>
        <dbReference type="ChEBI" id="CHEBI:59789"/>
    </ligand>
</feature>
<dbReference type="InterPro" id="IPR020596">
    <property type="entry name" value="rRNA_Ade_Mease_Trfase_CS"/>
</dbReference>
<protein>
    <recommendedName>
        <fullName evidence="1">rRNA adenine N-6-methyltransferase</fullName>
    </recommendedName>
    <alternativeName>
        <fullName evidence="8">Macrolide-lincosamide-streptogramin B resistance protein</fullName>
    </alternativeName>
</protein>
<evidence type="ECO:0000256" key="8">
    <source>
        <dbReference type="ARBA" id="ARBA00029941"/>
    </source>
</evidence>
<evidence type="ECO:0000313" key="13">
    <source>
        <dbReference type="Proteomes" id="UP000261032"/>
    </source>
</evidence>
<comment type="caution">
    <text evidence="12">The sequence shown here is derived from an EMBL/GenBank/DDBJ whole genome shotgun (WGS) entry which is preliminary data.</text>
</comment>
<dbReference type="NCBIfam" id="TIGR00755">
    <property type="entry name" value="ksgA"/>
    <property type="match status" value="1"/>
</dbReference>
<sequence length="268" mass="30811">MKEIATPSTTKYILEKYHLNALKKYGQNFLIDVNIINKIVTSAKIDQTTAVIEVGPGIGALTQVLGRYSGKVTSFEIDERFMPVYQEFLNQDNIEIIFGDFMEQDIKPIVDQLKQRYQKVCLVANLPYYITTAIIEKVVLGNFGIDEMIVMVQKEVALKMTGIYKNPLLLMIKDMGTIEYLFTVNKNVFMPAPHVDSAILKIELKKAPDLKLYEVLNICFKQRRKTILNNLKQSYEEAEEILLQTGIENRKRSEELELADFKNITKMI</sequence>
<evidence type="ECO:0000313" key="11">
    <source>
        <dbReference type="EMBL" id="MDB7082397.1"/>
    </source>
</evidence>
<keyword evidence="6 9" id="KW-0949">S-adenosyl-L-methionine</keyword>
<dbReference type="GO" id="GO:0003723">
    <property type="term" value="F:RNA binding"/>
    <property type="evidence" value="ECO:0007669"/>
    <property type="project" value="UniProtKB-UniRule"/>
</dbReference>
<feature type="binding site" evidence="9">
    <location>
        <position position="30"/>
    </location>
    <ligand>
        <name>S-adenosyl-L-methionine</name>
        <dbReference type="ChEBI" id="CHEBI:59789"/>
    </ligand>
</feature>
<reference evidence="12 13" key="1">
    <citation type="submission" date="2018-08" db="EMBL/GenBank/DDBJ databases">
        <title>A genome reference for cultivated species of the human gut microbiota.</title>
        <authorList>
            <person name="Zou Y."/>
            <person name="Xue W."/>
            <person name="Luo G."/>
        </authorList>
    </citation>
    <scope>NUCLEOTIDE SEQUENCE [LARGE SCALE GENOMIC DNA]</scope>
    <source>
        <strain evidence="12 13">OM06-4</strain>
    </source>
</reference>
<comment type="similarity">
    <text evidence="9">Belongs to the class I-like SAM-binding methyltransferase superfamily. rRNA adenine N(6)-methyltransferase family.</text>
</comment>
<dbReference type="Proteomes" id="UP000261032">
    <property type="component" value="Unassembled WGS sequence"/>
</dbReference>
<evidence type="ECO:0000256" key="2">
    <source>
        <dbReference type="ARBA" id="ARBA00022490"/>
    </source>
</evidence>
<dbReference type="InterPro" id="IPR011530">
    <property type="entry name" value="rRNA_adenine_dimethylase"/>
</dbReference>
<keyword evidence="5 9" id="KW-0808">Transferase</keyword>
<evidence type="ECO:0000256" key="7">
    <source>
        <dbReference type="ARBA" id="ARBA00022884"/>
    </source>
</evidence>
<dbReference type="EMBL" id="JAQLKE010000002">
    <property type="protein sequence ID" value="MDB7082397.1"/>
    <property type="molecule type" value="Genomic_DNA"/>
</dbReference>
<evidence type="ECO:0000259" key="10">
    <source>
        <dbReference type="SMART" id="SM00650"/>
    </source>
</evidence>
<dbReference type="InterPro" id="IPR023165">
    <property type="entry name" value="rRNA_Ade_diMease-like_C"/>
</dbReference>
<gene>
    <name evidence="12" type="primary">rsmA</name>
    <name evidence="12" type="ORF">DXB93_02760</name>
    <name evidence="11" type="ORF">PM738_01165</name>
</gene>
<feature type="domain" description="Ribosomal RNA adenine methylase transferase N-terminal" evidence="10">
    <location>
        <begin position="35"/>
        <end position="206"/>
    </location>
</feature>
<dbReference type="GeneID" id="64197237"/>
<dbReference type="SUPFAM" id="SSF53335">
    <property type="entry name" value="S-adenosyl-L-methionine-dependent methyltransferases"/>
    <property type="match status" value="1"/>
</dbReference>
<dbReference type="InterPro" id="IPR001737">
    <property type="entry name" value="KsgA/Erm"/>
</dbReference>
<dbReference type="Proteomes" id="UP001211987">
    <property type="component" value="Unassembled WGS sequence"/>
</dbReference>
<accession>A0A3E3EG70</accession>
<dbReference type="Gene3D" id="3.40.50.150">
    <property type="entry name" value="Vaccinia Virus protein VP39"/>
    <property type="match status" value="1"/>
</dbReference>
<evidence type="ECO:0000313" key="12">
    <source>
        <dbReference type="EMBL" id="RGD86759.1"/>
    </source>
</evidence>
<dbReference type="Gene3D" id="1.10.8.100">
    <property type="entry name" value="Ribosomal RNA adenine dimethylase-like, domain 2"/>
    <property type="match status" value="1"/>
</dbReference>
<organism evidence="12 13">
    <name type="scientific">Thomasclavelia ramosa</name>
    <dbReference type="NCBI Taxonomy" id="1547"/>
    <lineage>
        <taxon>Bacteria</taxon>
        <taxon>Bacillati</taxon>
        <taxon>Bacillota</taxon>
        <taxon>Erysipelotrichia</taxon>
        <taxon>Erysipelotrichales</taxon>
        <taxon>Coprobacillaceae</taxon>
        <taxon>Thomasclavelia</taxon>
    </lineage>
</organism>
<evidence type="ECO:0000256" key="3">
    <source>
        <dbReference type="ARBA" id="ARBA00022552"/>
    </source>
</evidence>
<dbReference type="InterPro" id="IPR029063">
    <property type="entry name" value="SAM-dependent_MTases_sf"/>
</dbReference>
<keyword evidence="7 9" id="KW-0694">RNA-binding</keyword>
<evidence type="ECO:0000256" key="5">
    <source>
        <dbReference type="ARBA" id="ARBA00022679"/>
    </source>
</evidence>
<feature type="binding site" evidence="9">
    <location>
        <position position="76"/>
    </location>
    <ligand>
        <name>S-adenosyl-L-methionine</name>
        <dbReference type="ChEBI" id="CHEBI:59789"/>
    </ligand>
</feature>